<protein>
    <submittedName>
        <fullName evidence="1">Uncharacterized protein</fullName>
    </submittedName>
</protein>
<accession>A0AA88P0E6</accession>
<name>A0AA88P0E6_9TELE</name>
<keyword evidence="2" id="KW-1185">Reference proteome</keyword>
<evidence type="ECO:0000313" key="1">
    <source>
        <dbReference type="EMBL" id="KAK2871195.1"/>
    </source>
</evidence>
<dbReference type="Proteomes" id="UP001187343">
    <property type="component" value="Unassembled WGS sequence"/>
</dbReference>
<sequence length="146" mass="16286">MLRGARRGKSSMCDQIERRASTLFSSSPAYYGEEARGLSFRSAWSQTWPLKISVARGGCSDLGRGSRDIWMLWLLHSAVPGGLAVHSIHCCRRDVLSLESESQVRYVCEITKHVLKLLTCLSTINKQPVVNSTRVYRSASVRSVVL</sequence>
<reference evidence="1" key="1">
    <citation type="submission" date="2023-08" db="EMBL/GenBank/DDBJ databases">
        <title>Chromosome-level Genome Assembly of mud carp (Cirrhinus molitorella).</title>
        <authorList>
            <person name="Liu H."/>
        </authorList>
    </citation>
    <scope>NUCLEOTIDE SEQUENCE</scope>
    <source>
        <strain evidence="1">Prfri</strain>
        <tissue evidence="1">Muscle</tissue>
    </source>
</reference>
<dbReference type="EMBL" id="JAUYZG010000023">
    <property type="protein sequence ID" value="KAK2871195.1"/>
    <property type="molecule type" value="Genomic_DNA"/>
</dbReference>
<evidence type="ECO:0000313" key="2">
    <source>
        <dbReference type="Proteomes" id="UP001187343"/>
    </source>
</evidence>
<proteinExistence type="predicted"/>
<dbReference type="AlphaFoldDB" id="A0AA88P0E6"/>
<comment type="caution">
    <text evidence="1">The sequence shown here is derived from an EMBL/GenBank/DDBJ whole genome shotgun (WGS) entry which is preliminary data.</text>
</comment>
<organism evidence="1 2">
    <name type="scientific">Cirrhinus molitorella</name>
    <name type="common">mud carp</name>
    <dbReference type="NCBI Taxonomy" id="172907"/>
    <lineage>
        <taxon>Eukaryota</taxon>
        <taxon>Metazoa</taxon>
        <taxon>Chordata</taxon>
        <taxon>Craniata</taxon>
        <taxon>Vertebrata</taxon>
        <taxon>Euteleostomi</taxon>
        <taxon>Actinopterygii</taxon>
        <taxon>Neopterygii</taxon>
        <taxon>Teleostei</taxon>
        <taxon>Ostariophysi</taxon>
        <taxon>Cypriniformes</taxon>
        <taxon>Cyprinidae</taxon>
        <taxon>Labeoninae</taxon>
        <taxon>Labeonini</taxon>
        <taxon>Cirrhinus</taxon>
    </lineage>
</organism>
<gene>
    <name evidence="1" type="ORF">Q8A67_023722</name>
</gene>